<feature type="chain" id="PRO_5045635144" description="Solute-binding protein family 3/N-terminal domain-containing protein" evidence="4">
    <location>
        <begin position="28"/>
        <end position="326"/>
    </location>
</feature>
<dbReference type="CDD" id="cd01008">
    <property type="entry name" value="PBP2_NrtA_SsuA_CpmA_like"/>
    <property type="match status" value="1"/>
</dbReference>
<comment type="caution">
    <text evidence="6">The sequence shown here is derived from an EMBL/GenBank/DDBJ whole genome shotgun (WGS) entry which is preliminary data.</text>
</comment>
<evidence type="ECO:0000259" key="5">
    <source>
        <dbReference type="SMART" id="SM00062"/>
    </source>
</evidence>
<feature type="domain" description="Solute-binding protein family 3/N-terminal" evidence="5">
    <location>
        <begin position="34"/>
        <end position="247"/>
    </location>
</feature>
<evidence type="ECO:0000256" key="3">
    <source>
        <dbReference type="ARBA" id="ARBA00022729"/>
    </source>
</evidence>
<dbReference type="SMART" id="SM00062">
    <property type="entry name" value="PBPb"/>
    <property type="match status" value="1"/>
</dbReference>
<evidence type="ECO:0000313" key="6">
    <source>
        <dbReference type="EMBL" id="KMO26007.1"/>
    </source>
</evidence>
<keyword evidence="7" id="KW-1185">Reference proteome</keyword>
<evidence type="ECO:0000313" key="7">
    <source>
        <dbReference type="Proteomes" id="UP000036471"/>
    </source>
</evidence>
<evidence type="ECO:0000256" key="4">
    <source>
        <dbReference type="SAM" id="SignalP"/>
    </source>
</evidence>
<dbReference type="InterPro" id="IPR001638">
    <property type="entry name" value="Solute-binding_3/MltF_N"/>
</dbReference>
<evidence type="ECO:0000256" key="1">
    <source>
        <dbReference type="ARBA" id="ARBA00004418"/>
    </source>
</evidence>
<dbReference type="RefSeq" id="WP_048428541.1">
    <property type="nucleotide sequence ID" value="NZ_JTHF01000128.1"/>
</dbReference>
<dbReference type="EMBL" id="JTHG01000034">
    <property type="protein sequence ID" value="KMO26007.1"/>
    <property type="molecule type" value="Genomic_DNA"/>
</dbReference>
<feature type="signal peptide" evidence="4">
    <location>
        <begin position="1"/>
        <end position="27"/>
    </location>
</feature>
<evidence type="ECO:0000256" key="2">
    <source>
        <dbReference type="ARBA" id="ARBA00010742"/>
    </source>
</evidence>
<dbReference type="Gene3D" id="3.40.190.10">
    <property type="entry name" value="Periplasmic binding protein-like II"/>
    <property type="match status" value="2"/>
</dbReference>
<dbReference type="PANTHER" id="PTHR30024:SF47">
    <property type="entry name" value="TAURINE-BINDING PERIPLASMIC PROTEIN"/>
    <property type="match status" value="1"/>
</dbReference>
<sequence length="326" mass="34253">MKRLIRRAVVTSMLVAPAMLAAGAALAQAPAKMTIATGVDPSFAPFYVAKEAGIFSRNGLDVQVNTGPSGSAMVAFLIGNQINAAYGAEQAGVSAHAVDDNVVVVADGTELKRWMSIVGSAEVPDLPALKGKKIGVARGTGSETFWLAVIKAKGLDPADYRIVNVEAPEMVAALERGNIDAFAVWEPWPTRATGAIKGAKILLANEGIINVRNFVYMNRGWATKNPDASRRFVASLVEAADRIKADPAGSVAMVAKFLKQPPALVGELMPKVDYTMNLSGGTLANIAVAIDHLKGAGKLTKPVQPAEMVMPELMREVRPAAVALGK</sequence>
<comment type="subcellular location">
    <subcellularLocation>
        <location evidence="1">Periplasm</location>
    </subcellularLocation>
</comment>
<organism evidence="6 7">
    <name type="scientific">Methylobacterium indicum</name>
    <dbReference type="NCBI Taxonomy" id="1775910"/>
    <lineage>
        <taxon>Bacteria</taxon>
        <taxon>Pseudomonadati</taxon>
        <taxon>Pseudomonadota</taxon>
        <taxon>Alphaproteobacteria</taxon>
        <taxon>Hyphomicrobiales</taxon>
        <taxon>Methylobacteriaceae</taxon>
        <taxon>Methylobacterium</taxon>
    </lineage>
</organism>
<dbReference type="Proteomes" id="UP000036471">
    <property type="component" value="Unassembled WGS sequence"/>
</dbReference>
<accession>A0ABR5HH74</accession>
<dbReference type="SUPFAM" id="SSF53850">
    <property type="entry name" value="Periplasmic binding protein-like II"/>
    <property type="match status" value="1"/>
</dbReference>
<dbReference type="Pfam" id="PF13379">
    <property type="entry name" value="NMT1_2"/>
    <property type="match status" value="1"/>
</dbReference>
<name>A0ABR5HH74_9HYPH</name>
<dbReference type="PANTHER" id="PTHR30024">
    <property type="entry name" value="ALIPHATIC SULFONATES-BINDING PROTEIN-RELATED"/>
    <property type="match status" value="1"/>
</dbReference>
<proteinExistence type="inferred from homology"/>
<keyword evidence="3 4" id="KW-0732">Signal</keyword>
<comment type="similarity">
    <text evidence="2">Belongs to the bacterial solute-binding protein SsuA/TauA family.</text>
</comment>
<gene>
    <name evidence="6" type="ORF">QR79_04410</name>
</gene>
<protein>
    <recommendedName>
        <fullName evidence="5">Solute-binding protein family 3/N-terminal domain-containing protein</fullName>
    </recommendedName>
</protein>
<reference evidence="6 7" key="1">
    <citation type="submission" date="2014-11" db="EMBL/GenBank/DDBJ databases">
        <title>Comparative genomics of Methylobacterium species.</title>
        <authorList>
            <person name="Chaudhry V."/>
            <person name="Patil P.B."/>
        </authorList>
    </citation>
    <scope>NUCLEOTIDE SEQUENCE [LARGE SCALE GENOMIC DNA]</scope>
    <source>
        <strain evidence="6 7">SE3.6</strain>
    </source>
</reference>